<reference evidence="4 5" key="1">
    <citation type="submission" date="2015-06" db="EMBL/GenBank/DDBJ databases">
        <title>Draft genome of the ant-associated black yeast Phialophora attae CBS 131958.</title>
        <authorList>
            <person name="Moreno L.F."/>
            <person name="Stielow B.J."/>
            <person name="de Hoog S."/>
            <person name="Vicente V.A."/>
            <person name="Weiss V.A."/>
            <person name="de Vries M."/>
            <person name="Cruz L.M."/>
            <person name="Souza E.M."/>
        </authorList>
    </citation>
    <scope>NUCLEOTIDE SEQUENCE [LARGE SCALE GENOMIC DNA]</scope>
    <source>
        <strain evidence="4 5">CBS 131958</strain>
    </source>
</reference>
<evidence type="ECO:0000313" key="4">
    <source>
        <dbReference type="EMBL" id="KPI43487.1"/>
    </source>
</evidence>
<protein>
    <submittedName>
        <fullName evidence="4">Uncharacterized protein</fullName>
    </submittedName>
</protein>
<dbReference type="VEuPathDB" id="FungiDB:AB675_6955"/>
<feature type="signal peptide" evidence="3">
    <location>
        <begin position="1"/>
        <end position="20"/>
    </location>
</feature>
<evidence type="ECO:0000256" key="1">
    <source>
        <dbReference type="SAM" id="MobiDB-lite"/>
    </source>
</evidence>
<keyword evidence="2" id="KW-1133">Transmembrane helix</keyword>
<evidence type="ECO:0000256" key="3">
    <source>
        <dbReference type="SAM" id="SignalP"/>
    </source>
</evidence>
<dbReference type="PANTHER" id="PTHR36854:SF1">
    <property type="entry name" value="TRANSMEMBRANE PROTEIN"/>
    <property type="match status" value="1"/>
</dbReference>
<keyword evidence="2" id="KW-0812">Transmembrane</keyword>
<feature type="compositionally biased region" description="Acidic residues" evidence="1">
    <location>
        <begin position="197"/>
        <end position="207"/>
    </location>
</feature>
<dbReference type="OrthoDB" id="2142503at2759"/>
<dbReference type="AlphaFoldDB" id="A0A0N1HYH2"/>
<dbReference type="GeneID" id="28739163"/>
<evidence type="ECO:0000313" key="5">
    <source>
        <dbReference type="Proteomes" id="UP000038010"/>
    </source>
</evidence>
<dbReference type="RefSeq" id="XP_018003450.1">
    <property type="nucleotide sequence ID" value="XM_018147285.1"/>
</dbReference>
<organism evidence="4 5">
    <name type="scientific">Cyphellophora attinorum</name>
    <dbReference type="NCBI Taxonomy" id="1664694"/>
    <lineage>
        <taxon>Eukaryota</taxon>
        <taxon>Fungi</taxon>
        <taxon>Dikarya</taxon>
        <taxon>Ascomycota</taxon>
        <taxon>Pezizomycotina</taxon>
        <taxon>Eurotiomycetes</taxon>
        <taxon>Chaetothyriomycetidae</taxon>
        <taxon>Chaetothyriales</taxon>
        <taxon>Cyphellophoraceae</taxon>
        <taxon>Cyphellophora</taxon>
    </lineage>
</organism>
<accession>A0A0N1HYH2</accession>
<keyword evidence="3" id="KW-0732">Signal</keyword>
<feature type="region of interest" description="Disordered" evidence="1">
    <location>
        <begin position="45"/>
        <end position="80"/>
    </location>
</feature>
<feature type="transmembrane region" description="Helical" evidence="2">
    <location>
        <begin position="123"/>
        <end position="141"/>
    </location>
</feature>
<feature type="compositionally biased region" description="Polar residues" evidence="1">
    <location>
        <begin position="45"/>
        <end position="61"/>
    </location>
</feature>
<proteinExistence type="predicted"/>
<evidence type="ECO:0000256" key="2">
    <source>
        <dbReference type="SAM" id="Phobius"/>
    </source>
</evidence>
<keyword evidence="2" id="KW-0472">Membrane</keyword>
<feature type="region of interest" description="Disordered" evidence="1">
    <location>
        <begin position="167"/>
        <end position="207"/>
    </location>
</feature>
<feature type="chain" id="PRO_5005873645" evidence="3">
    <location>
        <begin position="21"/>
        <end position="207"/>
    </location>
</feature>
<comment type="caution">
    <text evidence="4">The sequence shown here is derived from an EMBL/GenBank/DDBJ whole genome shotgun (WGS) entry which is preliminary data.</text>
</comment>
<name>A0A0N1HYH2_9EURO</name>
<dbReference type="Proteomes" id="UP000038010">
    <property type="component" value="Unassembled WGS sequence"/>
</dbReference>
<keyword evidence="5" id="KW-1185">Reference proteome</keyword>
<gene>
    <name evidence="4" type="ORF">AB675_6955</name>
</gene>
<dbReference type="EMBL" id="LFJN01000005">
    <property type="protein sequence ID" value="KPI43487.1"/>
    <property type="molecule type" value="Genomic_DNA"/>
</dbReference>
<sequence>MRTLIPLLIALFLLATTTLAAQSATSFCKCVCAGNSTIIALNPRSSTSKTQHSSLKLSRSLTPRDEDSETEQQRQDQQKHHTPTCADCNRAFCLDQGVKICEDVKEEEIFASCFQRDSLKDELVVILFLACTGGLLGWALMKPFVLRFRDGGVAGLALPTSSGMSGRGVGADAVGSTGRERTGRGAGTAFRGNGHDLEDDEEPLRPI</sequence>
<dbReference type="PANTHER" id="PTHR36854">
    <property type="entry name" value="CHROMOSOME 9, WHOLE GENOME SHOTGUN SEQUENCE"/>
    <property type="match status" value="1"/>
</dbReference>